<name>A0A5J5CHS7_9PERO</name>
<evidence type="ECO:0000313" key="3">
    <source>
        <dbReference type="Proteomes" id="UP000327493"/>
    </source>
</evidence>
<keyword evidence="3" id="KW-1185">Reference proteome</keyword>
<gene>
    <name evidence="2" type="ORF">FQN60_002858</name>
</gene>
<proteinExistence type="predicted"/>
<protein>
    <submittedName>
        <fullName evidence="2">Uncharacterized protein</fullName>
    </submittedName>
</protein>
<organism evidence="2 3">
    <name type="scientific">Etheostoma spectabile</name>
    <name type="common">orangethroat darter</name>
    <dbReference type="NCBI Taxonomy" id="54343"/>
    <lineage>
        <taxon>Eukaryota</taxon>
        <taxon>Metazoa</taxon>
        <taxon>Chordata</taxon>
        <taxon>Craniata</taxon>
        <taxon>Vertebrata</taxon>
        <taxon>Euteleostomi</taxon>
        <taxon>Actinopterygii</taxon>
        <taxon>Neopterygii</taxon>
        <taxon>Teleostei</taxon>
        <taxon>Neoteleostei</taxon>
        <taxon>Acanthomorphata</taxon>
        <taxon>Eupercaria</taxon>
        <taxon>Perciformes</taxon>
        <taxon>Percoidei</taxon>
        <taxon>Percidae</taxon>
        <taxon>Etheostomatinae</taxon>
        <taxon>Etheostoma</taxon>
    </lineage>
</organism>
<reference evidence="2 3" key="1">
    <citation type="submission" date="2019-08" db="EMBL/GenBank/DDBJ databases">
        <title>A chromosome-level genome assembly, high-density linkage maps, and genome scans reveal the genomic architecture of hybrid incompatibilities underlying speciation via character displacement in darters (Percidae: Etheostominae).</title>
        <authorList>
            <person name="Moran R.L."/>
            <person name="Catchen J.M."/>
            <person name="Fuller R.C."/>
        </authorList>
    </citation>
    <scope>NUCLEOTIDE SEQUENCE [LARGE SCALE GENOMIC DNA]</scope>
    <source>
        <strain evidence="2">EspeVRDwgs_2016</strain>
        <tissue evidence="2">Muscle</tissue>
    </source>
</reference>
<feature type="region of interest" description="Disordered" evidence="1">
    <location>
        <begin position="1"/>
        <end position="111"/>
    </location>
</feature>
<dbReference type="Proteomes" id="UP000327493">
    <property type="component" value="Chromosome 21"/>
</dbReference>
<feature type="compositionally biased region" description="Low complexity" evidence="1">
    <location>
        <begin position="50"/>
        <end position="65"/>
    </location>
</feature>
<dbReference type="EMBL" id="VOFY01000021">
    <property type="protein sequence ID" value="KAA8581277.1"/>
    <property type="molecule type" value="Genomic_DNA"/>
</dbReference>
<sequence length="177" mass="19105">MEEDETAGGDDVPRPMSPLNSCTSAWLPILHPTPLQAEPRDRWADMGTDTPGAPSQPASQPTSQSVLERRPGMMLQTTCCEQQSPDRSRESVPAVGVPCRPTSGRAQDRRGSRVEQRLGLFTQLWGSPGLGEREDVFRVSLIMAASEEINRQGPAGMLQLLPLMGGRDRGVGDGVEG</sequence>
<comment type="caution">
    <text evidence="2">The sequence shown here is derived from an EMBL/GenBank/DDBJ whole genome shotgun (WGS) entry which is preliminary data.</text>
</comment>
<evidence type="ECO:0000256" key="1">
    <source>
        <dbReference type="SAM" id="MobiDB-lite"/>
    </source>
</evidence>
<accession>A0A5J5CHS7</accession>
<dbReference type="AlphaFoldDB" id="A0A5J5CHS7"/>
<evidence type="ECO:0000313" key="2">
    <source>
        <dbReference type="EMBL" id="KAA8581277.1"/>
    </source>
</evidence>